<evidence type="ECO:0000313" key="5">
    <source>
        <dbReference type="Proteomes" id="UP000799640"/>
    </source>
</evidence>
<evidence type="ECO:0000256" key="3">
    <source>
        <dbReference type="ARBA" id="ARBA00023242"/>
    </source>
</evidence>
<evidence type="ECO:0000256" key="2">
    <source>
        <dbReference type="ARBA" id="ARBA00008912"/>
    </source>
</evidence>
<dbReference type="GO" id="GO:0005736">
    <property type="term" value="C:RNA polymerase I complex"/>
    <property type="evidence" value="ECO:0007669"/>
    <property type="project" value="TreeGrafter"/>
</dbReference>
<dbReference type="Pfam" id="PF03870">
    <property type="entry name" value="RNA_pol_Rpb8"/>
    <property type="match status" value="1"/>
</dbReference>
<dbReference type="PIRSF" id="PIRSF000779">
    <property type="entry name" value="RNA_pol_Rpb8"/>
    <property type="match status" value="1"/>
</dbReference>
<dbReference type="PANTHER" id="PTHR10917:SF0">
    <property type="entry name" value="DNA-DIRECTED RNA POLYMERASES I, II, AND III SUBUNIT RPABC3"/>
    <property type="match status" value="1"/>
</dbReference>
<accession>A0A6G1IAQ4</accession>
<gene>
    <name evidence="4" type="ORF">EJ06DRAFT_453441</name>
</gene>
<dbReference type="InterPro" id="IPR005570">
    <property type="entry name" value="RPABC3"/>
</dbReference>
<comment type="similarity">
    <text evidence="2">Belongs to the eukaryotic RPB8 RNA polymerase subunit family.</text>
</comment>
<dbReference type="GO" id="GO:0003899">
    <property type="term" value="F:DNA-directed RNA polymerase activity"/>
    <property type="evidence" value="ECO:0007669"/>
    <property type="project" value="InterPro"/>
</dbReference>
<dbReference type="SUPFAM" id="SSF50249">
    <property type="entry name" value="Nucleic acid-binding proteins"/>
    <property type="match status" value="1"/>
</dbReference>
<feature type="non-terminal residue" evidence="4">
    <location>
        <position position="1"/>
    </location>
</feature>
<keyword evidence="3" id="KW-0539">Nucleus</keyword>
<dbReference type="Proteomes" id="UP000799640">
    <property type="component" value="Unassembled WGS sequence"/>
</dbReference>
<keyword evidence="5" id="KW-1185">Reference proteome</keyword>
<dbReference type="GO" id="GO:0005665">
    <property type="term" value="C:RNA polymerase II, core complex"/>
    <property type="evidence" value="ECO:0007669"/>
    <property type="project" value="TreeGrafter"/>
</dbReference>
<dbReference type="PANTHER" id="PTHR10917">
    <property type="entry name" value="DNA-DIRECTED RNA POLYMERASES I, II, AND III SUBUNIT RPABC3"/>
    <property type="match status" value="1"/>
</dbReference>
<dbReference type="InterPro" id="IPR012340">
    <property type="entry name" value="NA-bd_OB-fold"/>
</dbReference>
<feature type="non-terminal residue" evidence="4">
    <location>
        <position position="140"/>
    </location>
</feature>
<dbReference type="FunFam" id="2.40.50.140:FF:000191">
    <property type="entry name" value="DNA-directed RNA polymerases I, II, and III subunit RPABC3"/>
    <property type="match status" value="1"/>
</dbReference>
<protein>
    <submittedName>
        <fullName evidence="4">RNA polymerase</fullName>
    </submittedName>
</protein>
<dbReference type="SMART" id="SM00658">
    <property type="entry name" value="RPOL8c"/>
    <property type="match status" value="1"/>
</dbReference>
<sequence>SDSHLYEDNFTLTGCNDQKYDRVARYTAISADNSTSVSLDVNTDLYPLSVDDNVQLLLASTLNLDGSKDDKGWRDRPGEQTLADLYDYVCYGKVYRFEEGAEGEIIKVYVSFGGLLLFIEGPYKKLTPLRVDNVYLLLKK</sequence>
<proteinExistence type="inferred from homology"/>
<comment type="subcellular location">
    <subcellularLocation>
        <location evidence="1">Nucleus</location>
    </subcellularLocation>
</comment>
<evidence type="ECO:0000313" key="4">
    <source>
        <dbReference type="EMBL" id="KAF2405196.1"/>
    </source>
</evidence>
<reference evidence="4" key="1">
    <citation type="journal article" date="2020" name="Stud. Mycol.">
        <title>101 Dothideomycetes genomes: a test case for predicting lifestyles and emergence of pathogens.</title>
        <authorList>
            <person name="Haridas S."/>
            <person name="Albert R."/>
            <person name="Binder M."/>
            <person name="Bloem J."/>
            <person name="Labutti K."/>
            <person name="Salamov A."/>
            <person name="Andreopoulos B."/>
            <person name="Baker S."/>
            <person name="Barry K."/>
            <person name="Bills G."/>
            <person name="Bluhm B."/>
            <person name="Cannon C."/>
            <person name="Castanera R."/>
            <person name="Culley D."/>
            <person name="Daum C."/>
            <person name="Ezra D."/>
            <person name="Gonzalez J."/>
            <person name="Henrissat B."/>
            <person name="Kuo A."/>
            <person name="Liang C."/>
            <person name="Lipzen A."/>
            <person name="Lutzoni F."/>
            <person name="Magnuson J."/>
            <person name="Mondo S."/>
            <person name="Nolan M."/>
            <person name="Ohm R."/>
            <person name="Pangilinan J."/>
            <person name="Park H.-J."/>
            <person name="Ramirez L."/>
            <person name="Alfaro M."/>
            <person name="Sun H."/>
            <person name="Tritt A."/>
            <person name="Yoshinaga Y."/>
            <person name="Zwiers L.-H."/>
            <person name="Turgeon B."/>
            <person name="Goodwin S."/>
            <person name="Spatafora J."/>
            <person name="Crous P."/>
            <person name="Grigoriev I."/>
        </authorList>
    </citation>
    <scope>NUCLEOTIDE SEQUENCE</scope>
    <source>
        <strain evidence="4">CBS 262.69</strain>
    </source>
</reference>
<dbReference type="AlphaFoldDB" id="A0A6G1IAQ4"/>
<dbReference type="OrthoDB" id="20018at2759"/>
<dbReference type="GO" id="GO:0005666">
    <property type="term" value="C:RNA polymerase III complex"/>
    <property type="evidence" value="ECO:0007669"/>
    <property type="project" value="TreeGrafter"/>
</dbReference>
<evidence type="ECO:0000256" key="1">
    <source>
        <dbReference type="ARBA" id="ARBA00004123"/>
    </source>
</evidence>
<dbReference type="Gene3D" id="2.40.50.140">
    <property type="entry name" value="Nucleic acid-binding proteins"/>
    <property type="match status" value="1"/>
</dbReference>
<organism evidence="4 5">
    <name type="scientific">Trichodelitschia bisporula</name>
    <dbReference type="NCBI Taxonomy" id="703511"/>
    <lineage>
        <taxon>Eukaryota</taxon>
        <taxon>Fungi</taxon>
        <taxon>Dikarya</taxon>
        <taxon>Ascomycota</taxon>
        <taxon>Pezizomycotina</taxon>
        <taxon>Dothideomycetes</taxon>
        <taxon>Dothideomycetes incertae sedis</taxon>
        <taxon>Phaeotrichales</taxon>
        <taxon>Phaeotrichaceae</taxon>
        <taxon>Trichodelitschia</taxon>
    </lineage>
</organism>
<dbReference type="EMBL" id="ML996687">
    <property type="protein sequence ID" value="KAF2405196.1"/>
    <property type="molecule type" value="Genomic_DNA"/>
</dbReference>
<name>A0A6G1IAQ4_9PEZI</name>
<dbReference type="GO" id="GO:0006351">
    <property type="term" value="P:DNA-templated transcription"/>
    <property type="evidence" value="ECO:0007669"/>
    <property type="project" value="InterPro"/>
</dbReference>